<accession>A0A371DCG5</accession>
<keyword evidence="2" id="KW-1185">Reference proteome</keyword>
<proteinExistence type="predicted"/>
<gene>
    <name evidence="1" type="ORF">OH76DRAFT_487087</name>
</gene>
<name>A0A371DCG5_9APHY</name>
<dbReference type="Proteomes" id="UP000256964">
    <property type="component" value="Unassembled WGS sequence"/>
</dbReference>
<dbReference type="EMBL" id="KZ857401">
    <property type="protein sequence ID" value="RDX50152.1"/>
    <property type="molecule type" value="Genomic_DNA"/>
</dbReference>
<organism evidence="1 2">
    <name type="scientific">Lentinus brumalis</name>
    <dbReference type="NCBI Taxonomy" id="2498619"/>
    <lineage>
        <taxon>Eukaryota</taxon>
        <taxon>Fungi</taxon>
        <taxon>Dikarya</taxon>
        <taxon>Basidiomycota</taxon>
        <taxon>Agaricomycotina</taxon>
        <taxon>Agaricomycetes</taxon>
        <taxon>Polyporales</taxon>
        <taxon>Polyporaceae</taxon>
        <taxon>Lentinus</taxon>
    </lineage>
</organism>
<evidence type="ECO:0000313" key="2">
    <source>
        <dbReference type="Proteomes" id="UP000256964"/>
    </source>
</evidence>
<sequence>MYSGTHNNADMLQTIHPRPDKLISVLCLGIHLVLVVPGDCHCDLMINSSGSKLMNRLLTSVRRGSAIWTVVGVHSRFSMLISCSPGQRSGLLDQWMLLAQYAILLVLLNKCEFCAPYIVPDAPRSSTLSLRPMTHLLVVCSGRRYLLRHHTHC</sequence>
<reference evidence="1 2" key="1">
    <citation type="journal article" date="2018" name="Biotechnol. Biofuels">
        <title>Integrative visual omics of the white-rot fungus Polyporus brumalis exposes the biotechnological potential of its oxidative enzymes for delignifying raw plant biomass.</title>
        <authorList>
            <person name="Miyauchi S."/>
            <person name="Rancon A."/>
            <person name="Drula E."/>
            <person name="Hage H."/>
            <person name="Chaduli D."/>
            <person name="Favel A."/>
            <person name="Grisel S."/>
            <person name="Henrissat B."/>
            <person name="Herpoel-Gimbert I."/>
            <person name="Ruiz-Duenas F.J."/>
            <person name="Chevret D."/>
            <person name="Hainaut M."/>
            <person name="Lin J."/>
            <person name="Wang M."/>
            <person name="Pangilinan J."/>
            <person name="Lipzen A."/>
            <person name="Lesage-Meessen L."/>
            <person name="Navarro D."/>
            <person name="Riley R."/>
            <person name="Grigoriev I.V."/>
            <person name="Zhou S."/>
            <person name="Raouche S."/>
            <person name="Rosso M.N."/>
        </authorList>
    </citation>
    <scope>NUCLEOTIDE SEQUENCE [LARGE SCALE GENOMIC DNA]</scope>
    <source>
        <strain evidence="1 2">BRFM 1820</strain>
    </source>
</reference>
<dbReference type="AlphaFoldDB" id="A0A371DCG5"/>
<evidence type="ECO:0000313" key="1">
    <source>
        <dbReference type="EMBL" id="RDX50152.1"/>
    </source>
</evidence>
<protein>
    <submittedName>
        <fullName evidence="1">Uncharacterized protein</fullName>
    </submittedName>
</protein>